<comment type="caution">
    <text evidence="7">The sequence shown here is derived from an EMBL/GenBank/DDBJ whole genome shotgun (WGS) entry which is preliminary data.</text>
</comment>
<dbReference type="Proteomes" id="UP001469553">
    <property type="component" value="Unassembled WGS sequence"/>
</dbReference>
<name>A0ABV0YFL7_9TELE</name>
<dbReference type="PANTHER" id="PTHR12011">
    <property type="entry name" value="ADHESION G-PROTEIN COUPLED RECEPTOR"/>
    <property type="match status" value="1"/>
</dbReference>
<keyword evidence="4 5" id="KW-0472">Membrane</keyword>
<organism evidence="7 8">
    <name type="scientific">Ameca splendens</name>
    <dbReference type="NCBI Taxonomy" id="208324"/>
    <lineage>
        <taxon>Eukaryota</taxon>
        <taxon>Metazoa</taxon>
        <taxon>Chordata</taxon>
        <taxon>Craniata</taxon>
        <taxon>Vertebrata</taxon>
        <taxon>Euteleostomi</taxon>
        <taxon>Actinopterygii</taxon>
        <taxon>Neopterygii</taxon>
        <taxon>Teleostei</taxon>
        <taxon>Neoteleostei</taxon>
        <taxon>Acanthomorphata</taxon>
        <taxon>Ovalentaria</taxon>
        <taxon>Atherinomorphae</taxon>
        <taxon>Cyprinodontiformes</taxon>
        <taxon>Goodeidae</taxon>
        <taxon>Ameca</taxon>
    </lineage>
</organism>
<evidence type="ECO:0000256" key="4">
    <source>
        <dbReference type="ARBA" id="ARBA00023136"/>
    </source>
</evidence>
<evidence type="ECO:0000259" key="6">
    <source>
        <dbReference type="PROSITE" id="PS50261"/>
    </source>
</evidence>
<feature type="transmembrane region" description="Helical" evidence="5">
    <location>
        <begin position="94"/>
        <end position="118"/>
    </location>
</feature>
<keyword evidence="8" id="KW-1185">Reference proteome</keyword>
<dbReference type="PROSITE" id="PS50261">
    <property type="entry name" value="G_PROTEIN_RECEP_F2_4"/>
    <property type="match status" value="1"/>
</dbReference>
<dbReference type="EMBL" id="JAHRIP010030609">
    <property type="protein sequence ID" value="MEQ2292614.1"/>
    <property type="molecule type" value="Genomic_DNA"/>
</dbReference>
<reference evidence="7 8" key="1">
    <citation type="submission" date="2021-06" db="EMBL/GenBank/DDBJ databases">
        <authorList>
            <person name="Palmer J.M."/>
        </authorList>
    </citation>
    <scope>NUCLEOTIDE SEQUENCE [LARGE SCALE GENOMIC DNA]</scope>
    <source>
        <strain evidence="7 8">AS_MEX2019</strain>
        <tissue evidence="7">Muscle</tissue>
    </source>
</reference>
<evidence type="ECO:0000256" key="2">
    <source>
        <dbReference type="ARBA" id="ARBA00022692"/>
    </source>
</evidence>
<feature type="non-terminal residue" evidence="7">
    <location>
        <position position="260"/>
    </location>
</feature>
<feature type="transmembrane region" description="Helical" evidence="5">
    <location>
        <begin position="64"/>
        <end position="82"/>
    </location>
</feature>
<evidence type="ECO:0000256" key="5">
    <source>
        <dbReference type="SAM" id="Phobius"/>
    </source>
</evidence>
<evidence type="ECO:0000256" key="1">
    <source>
        <dbReference type="ARBA" id="ARBA00004141"/>
    </source>
</evidence>
<dbReference type="PRINTS" id="PR00249">
    <property type="entry name" value="GPCRSECRETIN"/>
</dbReference>
<feature type="transmembrane region" description="Helical" evidence="5">
    <location>
        <begin position="130"/>
        <end position="149"/>
    </location>
</feature>
<feature type="domain" description="G-protein coupled receptors family 2 profile 2" evidence="6">
    <location>
        <begin position="25"/>
        <end position="260"/>
    </location>
</feature>
<dbReference type="Gene3D" id="1.20.1070.10">
    <property type="entry name" value="Rhodopsin 7-helix transmembrane proteins"/>
    <property type="match status" value="1"/>
</dbReference>
<evidence type="ECO:0000313" key="8">
    <source>
        <dbReference type="Proteomes" id="UP001469553"/>
    </source>
</evidence>
<dbReference type="InterPro" id="IPR017981">
    <property type="entry name" value="GPCR_2-like_7TM"/>
</dbReference>
<evidence type="ECO:0000313" key="7">
    <source>
        <dbReference type="EMBL" id="MEQ2292614.1"/>
    </source>
</evidence>
<proteinExistence type="predicted"/>
<keyword evidence="2 5" id="KW-0812">Transmembrane</keyword>
<evidence type="ECO:0000256" key="3">
    <source>
        <dbReference type="ARBA" id="ARBA00022989"/>
    </source>
</evidence>
<feature type="transmembrane region" description="Helical" evidence="5">
    <location>
        <begin position="27"/>
        <end position="52"/>
    </location>
</feature>
<dbReference type="Pfam" id="PF00002">
    <property type="entry name" value="7tm_2"/>
    <property type="match status" value="1"/>
</dbReference>
<protein>
    <recommendedName>
        <fullName evidence="6">G-protein coupled receptors family 2 profile 2 domain-containing protein</fullName>
    </recommendedName>
</protein>
<dbReference type="PANTHER" id="PTHR12011:SF58">
    <property type="entry name" value="ADHESION G-PROTEIN COUPLED RECEPTOR D2"/>
    <property type="match status" value="1"/>
</dbReference>
<dbReference type="InterPro" id="IPR000832">
    <property type="entry name" value="GPCR_2_secretin-like"/>
</dbReference>
<gene>
    <name evidence="7" type="ORF">AMECASPLE_024813</name>
</gene>
<comment type="subcellular location">
    <subcellularLocation>
        <location evidence="1">Membrane</location>
        <topology evidence="1">Multi-pass membrane protein</topology>
    </subcellularLocation>
</comment>
<feature type="transmembrane region" description="Helical" evidence="5">
    <location>
        <begin position="169"/>
        <end position="195"/>
    </location>
</feature>
<keyword evidence="3 5" id="KW-1133">Transmembrane helix</keyword>
<accession>A0ABV0YFL7</accession>
<feature type="transmembrane region" description="Helical" evidence="5">
    <location>
        <begin position="226"/>
        <end position="254"/>
    </location>
</feature>
<sequence length="260" mass="28975">MCRYLNSICICVALSQRSPENEKALQVLTFIGCGVSLCGLLFTFILFIAVGVPKSDRTTVHKNLIVALGFAKLLLMCSDWAAENQTACFMVTTLLHLFFMASFCWMLVEGLLLWSKVVSVNISEDHRMKLYYVIGWGLPVLIVGLTLVISRGEYKAQDHCWLSVKTDTIWAFVGPVIFVLMVNAVVLCRVVIVTVSSAHRRAKMLSPSFASKMQTFDLTWAVTRPVLILLPVLGLTWICGVLGHLSVVVSYMFIVLNSFQ</sequence>